<name>K5B7E9_MYCHD</name>
<reference evidence="1 2" key="1">
    <citation type="journal article" date="2012" name="J. Bacteriol.">
        <title>Genome sequence of Mycobacterium hassiacum DSM 44199, a rare source of heat-stable mycobacterial proteins.</title>
        <authorList>
            <person name="Tiago I."/>
            <person name="Maranha A."/>
            <person name="Mendes V."/>
            <person name="Alarico S."/>
            <person name="Moynihan P.J."/>
            <person name="Clarke A.J."/>
            <person name="Macedo-Ribeiro S."/>
            <person name="Pereira P.J."/>
            <person name="Empadinhas N."/>
        </authorList>
    </citation>
    <scope>NUCLEOTIDE SEQUENCE [LARGE SCALE GENOMIC DNA]</scope>
    <source>
        <strain evidence="2">DSM 44199 / CIP 105218 / JCM 12690 / 3849</strain>
    </source>
</reference>
<dbReference type="PATRIC" id="fig|1122247.3.peg.4052"/>
<dbReference type="SUPFAM" id="SSF54637">
    <property type="entry name" value="Thioesterase/thiol ester dehydrase-isomerase"/>
    <property type="match status" value="2"/>
</dbReference>
<dbReference type="eggNOG" id="COG2050">
    <property type="taxonomic scope" value="Bacteria"/>
</dbReference>
<dbReference type="Proteomes" id="UP000006265">
    <property type="component" value="Unassembled WGS sequence"/>
</dbReference>
<dbReference type="CDD" id="cd03443">
    <property type="entry name" value="PaaI_thioesterase"/>
    <property type="match status" value="1"/>
</dbReference>
<dbReference type="AlphaFoldDB" id="K5B7E9"/>
<dbReference type="Gene3D" id="3.10.129.10">
    <property type="entry name" value="Hotdog Thioesterase"/>
    <property type="match status" value="1"/>
</dbReference>
<dbReference type="InterPro" id="IPR029069">
    <property type="entry name" value="HotDog_dom_sf"/>
</dbReference>
<evidence type="ECO:0000313" key="1">
    <source>
        <dbReference type="EMBL" id="EKF21828.1"/>
    </source>
</evidence>
<comment type="caution">
    <text evidence="1">The sequence shown here is derived from an EMBL/GenBank/DDBJ whole genome shotgun (WGS) entry which is preliminary data.</text>
</comment>
<protein>
    <submittedName>
        <fullName evidence="1">Thioesterase superfamily protein</fullName>
    </submittedName>
</protein>
<sequence>MSRTAGPLHHFGAGNMRKEGAALVLEQQIGPALVDHRGVIEMAAYASAAEGISSGVYWHSFTEPIGTVQAWLALTAGAPARLGDTLRLASDLAHRDDAQATATLSVSNGAGEVICTGIARDVRVGRTSEALAALDKDDLQSTFPAAPPPRLDVTAPAPIDPGWDGGRILLALSRGELPPGPLTELLAMTVRVTEAGPVCAMTPQEWMANPYGAIQGGIIASAVAHACALAGQGHTGPGDGYRLADFSVHFFRSPQIDVGPLTVSTGTERVGRRLATVSATLTDGAGTEYARAVADIAYTRA</sequence>
<proteinExistence type="predicted"/>
<dbReference type="EMBL" id="AMRA01000113">
    <property type="protein sequence ID" value="EKF21828.1"/>
    <property type="molecule type" value="Genomic_DNA"/>
</dbReference>
<evidence type="ECO:0000313" key="2">
    <source>
        <dbReference type="Proteomes" id="UP000006265"/>
    </source>
</evidence>
<accession>K5B7E9</accession>
<keyword evidence="2" id="KW-1185">Reference proteome</keyword>
<dbReference type="Pfam" id="PF13622">
    <property type="entry name" value="4HBT_3"/>
    <property type="match status" value="1"/>
</dbReference>
<dbReference type="STRING" id="1122247.GCA_000379865_01218"/>
<dbReference type="CDD" id="cd03440">
    <property type="entry name" value="hot_dog"/>
    <property type="match status" value="1"/>
</dbReference>
<dbReference type="InterPro" id="IPR049449">
    <property type="entry name" value="TesB_ACOT8-like_N"/>
</dbReference>
<gene>
    <name evidence="1" type="ORF">C731_4224</name>
</gene>
<organism evidence="1 2">
    <name type="scientific">Mycolicibacterium hassiacum (strain DSM 44199 / CIP 105218 / JCM 12690 / 3849)</name>
    <name type="common">Mycobacterium hassiacum</name>
    <dbReference type="NCBI Taxonomy" id="1122247"/>
    <lineage>
        <taxon>Bacteria</taxon>
        <taxon>Bacillati</taxon>
        <taxon>Actinomycetota</taxon>
        <taxon>Actinomycetes</taxon>
        <taxon>Mycobacteriales</taxon>
        <taxon>Mycobacteriaceae</taxon>
        <taxon>Mycolicibacterium</taxon>
    </lineage>
</organism>